<name>A0A392TWS6_9FABA</name>
<accession>A0A392TWS6</accession>
<evidence type="ECO:0000313" key="2">
    <source>
        <dbReference type="Proteomes" id="UP000265520"/>
    </source>
</evidence>
<organism evidence="1 2">
    <name type="scientific">Trifolium medium</name>
    <dbReference type="NCBI Taxonomy" id="97028"/>
    <lineage>
        <taxon>Eukaryota</taxon>
        <taxon>Viridiplantae</taxon>
        <taxon>Streptophyta</taxon>
        <taxon>Embryophyta</taxon>
        <taxon>Tracheophyta</taxon>
        <taxon>Spermatophyta</taxon>
        <taxon>Magnoliopsida</taxon>
        <taxon>eudicotyledons</taxon>
        <taxon>Gunneridae</taxon>
        <taxon>Pentapetalae</taxon>
        <taxon>rosids</taxon>
        <taxon>fabids</taxon>
        <taxon>Fabales</taxon>
        <taxon>Fabaceae</taxon>
        <taxon>Papilionoideae</taxon>
        <taxon>50 kb inversion clade</taxon>
        <taxon>NPAAA clade</taxon>
        <taxon>Hologalegina</taxon>
        <taxon>IRL clade</taxon>
        <taxon>Trifolieae</taxon>
        <taxon>Trifolium</taxon>
    </lineage>
</organism>
<sequence length="75" mass="8521">MVGDTSRFAATSSNDLRRMLLGHELKGLLLNYVLSARQVHEVLEAKRKMKVVDKNLASIEERYTATKEKMSKELA</sequence>
<keyword evidence="2" id="KW-1185">Reference proteome</keyword>
<dbReference type="AlphaFoldDB" id="A0A392TWS6"/>
<feature type="non-terminal residue" evidence="1">
    <location>
        <position position="75"/>
    </location>
</feature>
<dbReference type="EMBL" id="LXQA010673993">
    <property type="protein sequence ID" value="MCI65348.1"/>
    <property type="molecule type" value="Genomic_DNA"/>
</dbReference>
<reference evidence="1 2" key="1">
    <citation type="journal article" date="2018" name="Front. Plant Sci.">
        <title>Red Clover (Trifolium pratense) and Zigzag Clover (T. medium) - A Picture of Genomic Similarities and Differences.</title>
        <authorList>
            <person name="Dluhosova J."/>
            <person name="Istvanek J."/>
            <person name="Nedelnik J."/>
            <person name="Repkova J."/>
        </authorList>
    </citation>
    <scope>NUCLEOTIDE SEQUENCE [LARGE SCALE GENOMIC DNA]</scope>
    <source>
        <strain evidence="2">cv. 10/8</strain>
        <tissue evidence="1">Leaf</tissue>
    </source>
</reference>
<evidence type="ECO:0000313" key="1">
    <source>
        <dbReference type="EMBL" id="MCI65348.1"/>
    </source>
</evidence>
<proteinExistence type="predicted"/>
<protein>
    <submittedName>
        <fullName evidence="1">Uncharacterized protein</fullName>
    </submittedName>
</protein>
<dbReference type="Proteomes" id="UP000265520">
    <property type="component" value="Unassembled WGS sequence"/>
</dbReference>
<comment type="caution">
    <text evidence="1">The sequence shown here is derived from an EMBL/GenBank/DDBJ whole genome shotgun (WGS) entry which is preliminary data.</text>
</comment>